<evidence type="ECO:0000256" key="1">
    <source>
        <dbReference type="ARBA" id="ARBA00001933"/>
    </source>
</evidence>
<dbReference type="Proteomes" id="UP000070520">
    <property type="component" value="Unassembled WGS sequence"/>
</dbReference>
<evidence type="ECO:0000256" key="6">
    <source>
        <dbReference type="ARBA" id="ARBA00022679"/>
    </source>
</evidence>
<evidence type="ECO:0000256" key="2">
    <source>
        <dbReference type="ARBA" id="ARBA00005011"/>
    </source>
</evidence>
<feature type="domain" description="Aminotransferase class I/classII large" evidence="11">
    <location>
        <begin position="21"/>
        <end position="342"/>
    </location>
</feature>
<dbReference type="EMBL" id="LHXW01000004">
    <property type="protein sequence ID" value="KXB00458.1"/>
    <property type="molecule type" value="Genomic_DNA"/>
</dbReference>
<dbReference type="CDD" id="cd00609">
    <property type="entry name" value="AAT_like"/>
    <property type="match status" value="1"/>
</dbReference>
<dbReference type="SUPFAM" id="SSF53383">
    <property type="entry name" value="PLP-dependent transferases"/>
    <property type="match status" value="1"/>
</dbReference>
<dbReference type="GO" id="GO:0000105">
    <property type="term" value="P:L-histidine biosynthetic process"/>
    <property type="evidence" value="ECO:0007669"/>
    <property type="project" value="UniProtKB-UniRule"/>
</dbReference>
<evidence type="ECO:0000313" key="13">
    <source>
        <dbReference type="Proteomes" id="UP000070520"/>
    </source>
</evidence>
<evidence type="ECO:0000256" key="7">
    <source>
        <dbReference type="ARBA" id="ARBA00022898"/>
    </source>
</evidence>
<dbReference type="PANTHER" id="PTHR43643:SF6">
    <property type="entry name" value="HISTIDINOL-PHOSPHATE AMINOTRANSFERASE"/>
    <property type="match status" value="1"/>
</dbReference>
<name>A0A133V1X3_9EURY</name>
<comment type="cofactor">
    <cofactor evidence="1 10">
        <name>pyridoxal 5'-phosphate</name>
        <dbReference type="ChEBI" id="CHEBI:597326"/>
    </cofactor>
</comment>
<comment type="similarity">
    <text evidence="3 10">Belongs to the class-II pyridoxal-phosphate-dependent aminotransferase family. Histidinol-phosphate aminotransferase subfamily.</text>
</comment>
<dbReference type="InterPro" id="IPR004839">
    <property type="entry name" value="Aminotransferase_I/II_large"/>
</dbReference>
<evidence type="ECO:0000256" key="3">
    <source>
        <dbReference type="ARBA" id="ARBA00007970"/>
    </source>
</evidence>
<dbReference type="HAMAP" id="MF_01023">
    <property type="entry name" value="HisC_aminotrans_2"/>
    <property type="match status" value="1"/>
</dbReference>
<evidence type="ECO:0000256" key="9">
    <source>
        <dbReference type="ARBA" id="ARBA00047481"/>
    </source>
</evidence>
<feature type="modified residue" description="N6-(pyridoxal phosphate)lysine" evidence="10">
    <location>
        <position position="204"/>
    </location>
</feature>
<comment type="catalytic activity">
    <reaction evidence="9 10">
        <text>L-histidinol phosphate + 2-oxoglutarate = 3-(imidazol-4-yl)-2-oxopropyl phosphate + L-glutamate</text>
        <dbReference type="Rhea" id="RHEA:23744"/>
        <dbReference type="ChEBI" id="CHEBI:16810"/>
        <dbReference type="ChEBI" id="CHEBI:29985"/>
        <dbReference type="ChEBI" id="CHEBI:57766"/>
        <dbReference type="ChEBI" id="CHEBI:57980"/>
        <dbReference type="EC" id="2.6.1.9"/>
    </reaction>
</comment>
<gene>
    <name evidence="10" type="primary">hisC</name>
    <name evidence="12" type="ORF">AKJ42_00780</name>
</gene>
<evidence type="ECO:0000259" key="11">
    <source>
        <dbReference type="Pfam" id="PF00155"/>
    </source>
</evidence>
<reference evidence="12 13" key="1">
    <citation type="journal article" date="2016" name="Sci. Rep.">
        <title>Metabolic traits of an uncultured archaeal lineage -MSBL1- from brine pools of the Red Sea.</title>
        <authorList>
            <person name="Mwirichia R."/>
            <person name="Alam I."/>
            <person name="Rashid M."/>
            <person name="Vinu M."/>
            <person name="Ba-Alawi W."/>
            <person name="Anthony Kamau A."/>
            <person name="Kamanda Ngugi D."/>
            <person name="Goker M."/>
            <person name="Klenk H.P."/>
            <person name="Bajic V."/>
            <person name="Stingl U."/>
        </authorList>
    </citation>
    <scope>NUCLEOTIDE SEQUENCE [LARGE SCALE GENOMIC DNA]</scope>
    <source>
        <strain evidence="12">SCGC-AAA261C02</strain>
    </source>
</reference>
<dbReference type="GO" id="GO:0004400">
    <property type="term" value="F:histidinol-phosphate transaminase activity"/>
    <property type="evidence" value="ECO:0007669"/>
    <property type="project" value="UniProtKB-UniRule"/>
</dbReference>
<dbReference type="InterPro" id="IPR015422">
    <property type="entry name" value="PyrdxlP-dep_Trfase_small"/>
</dbReference>
<dbReference type="InterPro" id="IPR050106">
    <property type="entry name" value="HistidinolP_aminotransfase"/>
</dbReference>
<dbReference type="AlphaFoldDB" id="A0A133V1X3"/>
<keyword evidence="8 10" id="KW-0368">Histidine biosynthesis</keyword>
<dbReference type="UniPathway" id="UPA00031">
    <property type="reaction ID" value="UER00012"/>
</dbReference>
<evidence type="ECO:0000256" key="10">
    <source>
        <dbReference type="HAMAP-Rule" id="MF_01023"/>
    </source>
</evidence>
<keyword evidence="13" id="KW-1185">Reference proteome</keyword>
<evidence type="ECO:0000256" key="8">
    <source>
        <dbReference type="ARBA" id="ARBA00023102"/>
    </source>
</evidence>
<keyword evidence="5 10" id="KW-0028">Amino-acid biosynthesis</keyword>
<keyword evidence="6 10" id="KW-0808">Transferase</keyword>
<comment type="caution">
    <text evidence="12">The sequence shown here is derived from an EMBL/GenBank/DDBJ whole genome shotgun (WGS) entry which is preliminary data.</text>
</comment>
<dbReference type="InterPro" id="IPR015421">
    <property type="entry name" value="PyrdxlP-dep_Trfase_major"/>
</dbReference>
<dbReference type="NCBIfam" id="TIGR01141">
    <property type="entry name" value="hisC"/>
    <property type="match status" value="1"/>
</dbReference>
<dbReference type="Gene3D" id="3.90.1150.10">
    <property type="entry name" value="Aspartate Aminotransferase, domain 1"/>
    <property type="match status" value="1"/>
</dbReference>
<keyword evidence="7 10" id="KW-0663">Pyridoxal phosphate</keyword>
<evidence type="ECO:0000256" key="4">
    <source>
        <dbReference type="ARBA" id="ARBA00022576"/>
    </source>
</evidence>
<organism evidence="12 13">
    <name type="scientific">candidate division MSBL1 archaeon SCGC-AAA261C02</name>
    <dbReference type="NCBI Taxonomy" id="1698272"/>
    <lineage>
        <taxon>Archaea</taxon>
        <taxon>Methanobacteriati</taxon>
        <taxon>Methanobacteriota</taxon>
        <taxon>candidate division MSBL1</taxon>
    </lineage>
</organism>
<dbReference type="InterPro" id="IPR005861">
    <property type="entry name" value="HisP_aminotrans"/>
</dbReference>
<dbReference type="GO" id="GO:0030170">
    <property type="term" value="F:pyridoxal phosphate binding"/>
    <property type="evidence" value="ECO:0007669"/>
    <property type="project" value="InterPro"/>
</dbReference>
<accession>A0A133V1X3</accession>
<dbReference type="PANTHER" id="PTHR43643">
    <property type="entry name" value="HISTIDINOL-PHOSPHATE AMINOTRANSFERASE 2"/>
    <property type="match status" value="1"/>
</dbReference>
<sequence>MKSGVKYPLARSTRELEAGELVKLCSNESPVGPSPKAVEVLKQEAEKVGEYPDPSSIEPKKAIGEYLGVNPNMICMGNGSDEIMDLACKIFIDPGDKCLIPIPSFSMYEIACRVNLGEPKFIELSDFQWQTKGLLEALGDVKLAFIGRPNNPTGNSIDEDGLRELLETGKPIIVDEAYAEFSDYSVVDWTKSYENLLVLRTFSKIFGLAGLRIGYSIGGPKVIKALEGIRPPFNVNRLAQSAAIAALEDEEFVQEVKNMIITGREYLQEELSKLDFRVLPSDTNFLMVGLENLEADAPKVCDYLDENGILVRDLTNFRGAGPNWIRVTIGKPDQNERLIDALKMFKEG</sequence>
<dbReference type="Gene3D" id="3.40.640.10">
    <property type="entry name" value="Type I PLP-dependent aspartate aminotransferase-like (Major domain)"/>
    <property type="match status" value="1"/>
</dbReference>
<protein>
    <recommendedName>
        <fullName evidence="10">Histidinol-phosphate aminotransferase</fullName>
        <ecNumber evidence="10">2.6.1.9</ecNumber>
    </recommendedName>
    <alternativeName>
        <fullName evidence="10">Imidazole acetol-phosphate transaminase</fullName>
    </alternativeName>
</protein>
<comment type="pathway">
    <text evidence="2 10">Amino-acid biosynthesis; L-histidine biosynthesis; L-histidine from 5-phospho-alpha-D-ribose 1-diphosphate: step 7/9.</text>
</comment>
<evidence type="ECO:0000256" key="5">
    <source>
        <dbReference type="ARBA" id="ARBA00022605"/>
    </source>
</evidence>
<dbReference type="Pfam" id="PF00155">
    <property type="entry name" value="Aminotran_1_2"/>
    <property type="match status" value="1"/>
</dbReference>
<evidence type="ECO:0000313" key="12">
    <source>
        <dbReference type="EMBL" id="KXB00458.1"/>
    </source>
</evidence>
<dbReference type="EC" id="2.6.1.9" evidence="10"/>
<keyword evidence="4 10" id="KW-0032">Aminotransferase</keyword>
<dbReference type="InterPro" id="IPR015424">
    <property type="entry name" value="PyrdxlP-dep_Trfase"/>
</dbReference>
<dbReference type="PATRIC" id="fig|1698272.3.peg.457"/>
<proteinExistence type="inferred from homology"/>